<organism evidence="1 2">
    <name type="scientific">Mesorhizobium marinum</name>
    <dbReference type="NCBI Taxonomy" id="3228790"/>
    <lineage>
        <taxon>Bacteria</taxon>
        <taxon>Pseudomonadati</taxon>
        <taxon>Pseudomonadota</taxon>
        <taxon>Alphaproteobacteria</taxon>
        <taxon>Hyphomicrobiales</taxon>
        <taxon>Phyllobacteriaceae</taxon>
        <taxon>Mesorhizobium</taxon>
    </lineage>
</organism>
<comment type="caution">
    <text evidence="1">The sequence shown here is derived from an EMBL/GenBank/DDBJ whole genome shotgun (WGS) entry which is preliminary data.</text>
</comment>
<dbReference type="Pfam" id="PF12974">
    <property type="entry name" value="Phosphonate-bd"/>
    <property type="match status" value="1"/>
</dbReference>
<name>A0ABV3QWK9_9HYPH</name>
<gene>
    <name evidence="1" type="ORF">ABUE31_04165</name>
</gene>
<dbReference type="PANTHER" id="PTHR35841">
    <property type="entry name" value="PHOSPHONATES-BINDING PERIPLASMIC PROTEIN"/>
    <property type="match status" value="1"/>
</dbReference>
<accession>A0ABV3QWK9</accession>
<keyword evidence="2" id="KW-1185">Reference proteome</keyword>
<reference evidence="1 2" key="1">
    <citation type="submission" date="2024-06" db="EMBL/GenBank/DDBJ databases">
        <authorList>
            <person name="Tuo L."/>
        </authorList>
    </citation>
    <scope>NUCLEOTIDE SEQUENCE [LARGE SCALE GENOMIC DNA]</scope>
    <source>
        <strain evidence="1 2">ZMM04-5</strain>
    </source>
</reference>
<evidence type="ECO:0000313" key="2">
    <source>
        <dbReference type="Proteomes" id="UP001556196"/>
    </source>
</evidence>
<protein>
    <submittedName>
        <fullName evidence="1">Phosphate/phosphite/phosphonate ABC transporter substrate-binding protein</fullName>
    </submittedName>
</protein>
<evidence type="ECO:0000313" key="1">
    <source>
        <dbReference type="EMBL" id="MEW9805180.1"/>
    </source>
</evidence>
<sequence length="261" mass="28277">MPVVALPMYDWPEARAATDAEWASLHARLRDAGIDAPERLVRRNADLPAVPGGIRNGEGRTVAPDPAALPPDDLDFPVLWRHPDLLLAQTCWGPMEQGLERDVVVVGQPSYEGIEGGEGALYSSAILMRRGTAFAAPAPADGRALLPLDLLRGKRLAYNSSDSMSGMIALARDLEAAGESLALFSERIETSAHRASIAAVAEDRADVCAVDCRSWQLARRYELRAADVEPVGWTARRRGLPYITSRHTPQDLVARLRAALA</sequence>
<dbReference type="Proteomes" id="UP001556196">
    <property type="component" value="Unassembled WGS sequence"/>
</dbReference>
<dbReference type="Gene3D" id="3.40.190.10">
    <property type="entry name" value="Periplasmic binding protein-like II"/>
    <property type="match status" value="1"/>
</dbReference>
<dbReference type="PANTHER" id="PTHR35841:SF1">
    <property type="entry name" value="PHOSPHONATES-BINDING PERIPLASMIC PROTEIN"/>
    <property type="match status" value="1"/>
</dbReference>
<proteinExistence type="predicted"/>
<dbReference type="SUPFAM" id="SSF53850">
    <property type="entry name" value="Periplasmic binding protein-like II"/>
    <property type="match status" value="1"/>
</dbReference>
<dbReference type="EMBL" id="JBFOCI010000001">
    <property type="protein sequence ID" value="MEW9805180.1"/>
    <property type="molecule type" value="Genomic_DNA"/>
</dbReference>
<dbReference type="RefSeq" id="WP_367722223.1">
    <property type="nucleotide sequence ID" value="NZ_JBFOCI010000001.1"/>
</dbReference>